<evidence type="ECO:0000259" key="10">
    <source>
        <dbReference type="Pfam" id="PF02880"/>
    </source>
</evidence>
<evidence type="ECO:0000256" key="5">
    <source>
        <dbReference type="ARBA" id="ARBA00022842"/>
    </source>
</evidence>
<evidence type="ECO:0000259" key="7">
    <source>
        <dbReference type="Pfam" id="PF00408"/>
    </source>
</evidence>
<dbReference type="PANTHER" id="PTHR45745">
    <property type="entry name" value="PHOSPHOMANNOMUTASE 45A"/>
    <property type="match status" value="1"/>
</dbReference>
<dbReference type="Pfam" id="PF00408">
    <property type="entry name" value="PGM_PMM_IV"/>
    <property type="match status" value="1"/>
</dbReference>
<feature type="domain" description="Alpha-D-phosphohexomutase alpha/beta/alpha" evidence="8">
    <location>
        <begin position="191"/>
        <end position="332"/>
    </location>
</feature>
<keyword evidence="4" id="KW-0479">Metal-binding</keyword>
<keyword evidence="6 12" id="KW-0413">Isomerase</keyword>
<dbReference type="InterPro" id="IPR036291">
    <property type="entry name" value="NAD(P)-bd_dom_sf"/>
</dbReference>
<dbReference type="SUPFAM" id="SSF51735">
    <property type="entry name" value="NAD(P)-binding Rossmann-fold domains"/>
    <property type="match status" value="1"/>
</dbReference>
<dbReference type="AlphaFoldDB" id="H6RGF5"/>
<evidence type="ECO:0000259" key="8">
    <source>
        <dbReference type="Pfam" id="PF02878"/>
    </source>
</evidence>
<dbReference type="Gene3D" id="3.40.120.10">
    <property type="entry name" value="Alpha-D-Glucose-1,6-Bisphosphate, subunit A, domain 3"/>
    <property type="match status" value="3"/>
</dbReference>
<dbReference type="PROSITE" id="PS00710">
    <property type="entry name" value="PGM_PMM"/>
    <property type="match status" value="1"/>
</dbReference>
<dbReference type="InterPro" id="IPR005846">
    <property type="entry name" value="A-D-PHexomutase_a/b/a-III"/>
</dbReference>
<dbReference type="GO" id="GO:0006166">
    <property type="term" value="P:purine ribonucleoside salvage"/>
    <property type="evidence" value="ECO:0007669"/>
    <property type="project" value="TreeGrafter"/>
</dbReference>
<gene>
    <name evidence="12" type="ORF">VIS_S3CKB90001</name>
</gene>
<dbReference type="InterPro" id="IPR016055">
    <property type="entry name" value="A-D-PHexomutase_a/b/a-I/II/III"/>
</dbReference>
<dbReference type="GO" id="GO:0005975">
    <property type="term" value="P:carbohydrate metabolic process"/>
    <property type="evidence" value="ECO:0007669"/>
    <property type="project" value="InterPro"/>
</dbReference>
<dbReference type="PANTHER" id="PTHR45745:SF1">
    <property type="entry name" value="PHOSPHOGLUCOMUTASE 2B-RELATED"/>
    <property type="match status" value="1"/>
</dbReference>
<comment type="similarity">
    <text evidence="2">Belongs to the phosphohexose mutase family.</text>
</comment>
<dbReference type="Gene3D" id="3.30.310.50">
    <property type="entry name" value="Alpha-D-phosphohexomutase, C-terminal domain"/>
    <property type="match status" value="1"/>
</dbReference>
<dbReference type="InterPro" id="IPR016066">
    <property type="entry name" value="A-D-PHexomutase_CS"/>
</dbReference>
<dbReference type="CDD" id="cd05799">
    <property type="entry name" value="PGM2"/>
    <property type="match status" value="1"/>
</dbReference>
<dbReference type="InterPro" id="IPR029903">
    <property type="entry name" value="RmlD-like-bd"/>
</dbReference>
<dbReference type="GO" id="GO:0000287">
    <property type="term" value="F:magnesium ion binding"/>
    <property type="evidence" value="ECO:0007669"/>
    <property type="project" value="InterPro"/>
</dbReference>
<feature type="domain" description="Alpha-D-phosphohexomutase C-terminal" evidence="7">
    <location>
        <begin position="670"/>
        <end position="701"/>
    </location>
</feature>
<accession>H6RGF5</accession>
<dbReference type="GO" id="GO:0008973">
    <property type="term" value="F:phosphopentomutase activity"/>
    <property type="evidence" value="ECO:0007669"/>
    <property type="project" value="TreeGrafter"/>
</dbReference>
<dbReference type="SUPFAM" id="SSF53738">
    <property type="entry name" value="Phosphoglucomutase, first 3 domains"/>
    <property type="match status" value="3"/>
</dbReference>
<dbReference type="SUPFAM" id="SSF55957">
    <property type="entry name" value="Phosphoglucomutase, C-terminal domain"/>
    <property type="match status" value="1"/>
</dbReference>
<reference evidence="12" key="2">
    <citation type="submission" date="2012-02" db="EMBL/GenBank/DDBJ databases">
        <authorList>
            <person name="Genoscope - CEA"/>
        </authorList>
    </citation>
    <scope>NUCLEOTIDE SEQUENCE</scope>
</reference>
<dbReference type="InterPro" id="IPR036900">
    <property type="entry name" value="A-D-PHexomutase_C_sf"/>
</dbReference>
<dbReference type="EMBL" id="FO117599">
    <property type="protein sequence ID" value="CCG00116.1"/>
    <property type="molecule type" value="Genomic_DNA"/>
</dbReference>
<dbReference type="InterPro" id="IPR005844">
    <property type="entry name" value="A-D-PHexomutase_a/b/a-I"/>
</dbReference>
<protein>
    <submittedName>
        <fullName evidence="12">Phosphoglucomutase/phosphomannomutase family protein</fullName>
        <ecNumber evidence="12">5.4.2.8</ecNumber>
    </submittedName>
</protein>
<keyword evidence="5" id="KW-0460">Magnesium</keyword>
<dbReference type="Pfam" id="PF02880">
    <property type="entry name" value="PGM_PMM_III"/>
    <property type="match status" value="1"/>
</dbReference>
<dbReference type="Gene3D" id="3.40.50.720">
    <property type="entry name" value="NAD(P)-binding Rossmann-like Domain"/>
    <property type="match status" value="1"/>
</dbReference>
<dbReference type="Pfam" id="PF02879">
    <property type="entry name" value="PGM_PMM_II"/>
    <property type="match status" value="1"/>
</dbReference>
<feature type="domain" description="Alpha-D-phosphohexomutase alpha/beta/alpha" evidence="9">
    <location>
        <begin position="360"/>
        <end position="465"/>
    </location>
</feature>
<dbReference type="EC" id="5.4.2.8" evidence="12"/>
<dbReference type="InterPro" id="IPR005845">
    <property type="entry name" value="A-D-PHexomutase_a/b/a-II"/>
</dbReference>
<reference evidence="12" key="1">
    <citation type="journal article" date="2012" name="Environ. Microbiol.">
        <title>Genomic content of uncultured Bacteroidetes from contrasting oceanic provinces in the North Atlantic Ocean.</title>
        <authorList>
            <person name="Gomez-Pereira P.R."/>
            <person name="Schuler M."/>
            <person name="Fuchs B.M."/>
            <person name="Bennke C."/>
            <person name="Teeling H."/>
            <person name="Waldmann J."/>
            <person name="Richter M."/>
            <person name="Barbe V."/>
            <person name="Bataille E."/>
            <person name="Glockner F.O."/>
            <person name="Amann R."/>
        </authorList>
    </citation>
    <scope>NUCLEOTIDE SEQUENCE</scope>
</reference>
<name>H6RGF5_9BACT</name>
<evidence type="ECO:0000313" key="12">
    <source>
        <dbReference type="EMBL" id="CCG00116.1"/>
    </source>
</evidence>
<proteinExistence type="inferred from homology"/>
<evidence type="ECO:0000259" key="11">
    <source>
        <dbReference type="Pfam" id="PF04321"/>
    </source>
</evidence>
<keyword evidence="3" id="KW-0597">Phosphoprotein</keyword>
<evidence type="ECO:0000256" key="4">
    <source>
        <dbReference type="ARBA" id="ARBA00022723"/>
    </source>
</evidence>
<comment type="cofactor">
    <cofactor evidence="1">
        <name>Mg(2+)</name>
        <dbReference type="ChEBI" id="CHEBI:18420"/>
    </cofactor>
</comment>
<dbReference type="InterPro" id="IPR005843">
    <property type="entry name" value="A-D-PHexomutase_C"/>
</dbReference>
<evidence type="ECO:0000256" key="1">
    <source>
        <dbReference type="ARBA" id="ARBA00001946"/>
    </source>
</evidence>
<feature type="domain" description="RmlD-like substrate binding" evidence="11">
    <location>
        <begin position="5"/>
        <end position="144"/>
    </location>
</feature>
<evidence type="ECO:0000256" key="6">
    <source>
        <dbReference type="ARBA" id="ARBA00023235"/>
    </source>
</evidence>
<feature type="domain" description="Alpha-D-phosphohexomutase alpha/beta/alpha" evidence="10">
    <location>
        <begin position="474"/>
        <end position="586"/>
    </location>
</feature>
<evidence type="ECO:0000256" key="2">
    <source>
        <dbReference type="ARBA" id="ARBA00010231"/>
    </source>
</evidence>
<sequence length="732" mass="79568">MKKGGGRYHIVRTSWLYDNVGVNFFTTMVKLGQERSKIKVVYDQRGTPTYAGSLSDALRMLVLKGGDVKSGVLHFSDEGVTCWASFARAIFEELEMDVEVVGITTSEYPTHALRPANSHLGGKQFRTLLNLEKRTWKESLKMCVGSELERVKRRAKVWSKAPYDKETRDTVGMWLSENKEDVLTEAFHKDITFGTGGMRGICGPGTNRINAAVISGATQGLVNYIKKTKQHSSTPLKVAIAYDCRHQSYEFAEVTARVLAGNGIQALLYPELRPTPQLSWTVRNLGCVAGVVVTASHNPPEYNGYKVYWEDGGQIVSPHDSAIIGEVRKIKSLSEVKIASREIASEDLITLLGPEQDEGYLNAILKLRRSVSLEENGSASCLVFTGLHGTGSVSVPPALRAFGFSNIHEVKSQSLPDGNFPTVSSPNPEEGQALAEAISLGEKLGATLVMGTDPDADRVGVAVTNGDGGFQLLNGNETGALLFDYVIRCGRDNGDSYDSSDFVASTVVTSPLLSAIGESYGLGVRTTLTGFKHIAAAITEEEKGMNGRNFIVGAEESYGYLIKDTARDKDAVAACCVLSELAHSLEENGTTMLARLESIHRKHGLYQEGLVSIVKMGREGANEISEMMSRFRSSTPGMLAGEKVVGLLDFETQKNHDLISSKVKNIDLPKSNVLQFVTEKGSRITVRPSGTEPKIKFYVSVNTTLQENDDYLEKKTALTSQIAALFHAVGAA</sequence>
<dbReference type="Pfam" id="PF04321">
    <property type="entry name" value="RmlD_sub_bind"/>
    <property type="match status" value="1"/>
</dbReference>
<dbReference type="GO" id="GO:0004615">
    <property type="term" value="F:phosphomannomutase activity"/>
    <property type="evidence" value="ECO:0007669"/>
    <property type="project" value="UniProtKB-EC"/>
</dbReference>
<dbReference type="Pfam" id="PF02878">
    <property type="entry name" value="PGM_PMM_I"/>
    <property type="match status" value="1"/>
</dbReference>
<organism evidence="12">
    <name type="scientific">uncultured Flavobacteriia bacterium</name>
    <dbReference type="NCBI Taxonomy" id="212695"/>
    <lineage>
        <taxon>Bacteria</taxon>
        <taxon>Pseudomonadati</taxon>
        <taxon>Bacteroidota</taxon>
        <taxon>Flavobacteriia</taxon>
        <taxon>environmental samples</taxon>
    </lineage>
</organism>
<evidence type="ECO:0000256" key="3">
    <source>
        <dbReference type="ARBA" id="ARBA00022553"/>
    </source>
</evidence>
<dbReference type="Gene3D" id="3.90.25.10">
    <property type="entry name" value="UDP-galactose 4-epimerase, domain 1"/>
    <property type="match status" value="1"/>
</dbReference>
<evidence type="ECO:0000259" key="9">
    <source>
        <dbReference type="Pfam" id="PF02879"/>
    </source>
</evidence>